<dbReference type="Proteomes" id="UP001431783">
    <property type="component" value="Unassembled WGS sequence"/>
</dbReference>
<organism evidence="2 3">
    <name type="scientific">Henosepilachna vigintioctopunctata</name>
    <dbReference type="NCBI Taxonomy" id="420089"/>
    <lineage>
        <taxon>Eukaryota</taxon>
        <taxon>Metazoa</taxon>
        <taxon>Ecdysozoa</taxon>
        <taxon>Arthropoda</taxon>
        <taxon>Hexapoda</taxon>
        <taxon>Insecta</taxon>
        <taxon>Pterygota</taxon>
        <taxon>Neoptera</taxon>
        <taxon>Endopterygota</taxon>
        <taxon>Coleoptera</taxon>
        <taxon>Polyphaga</taxon>
        <taxon>Cucujiformia</taxon>
        <taxon>Coccinelloidea</taxon>
        <taxon>Coccinellidae</taxon>
        <taxon>Epilachninae</taxon>
        <taxon>Epilachnini</taxon>
        <taxon>Henosepilachna</taxon>
    </lineage>
</organism>
<evidence type="ECO:0000313" key="2">
    <source>
        <dbReference type="EMBL" id="KAK9890430.1"/>
    </source>
</evidence>
<sequence length="116" mass="13119">MLKKLQHDELRHIGHCLYSPNNRRFVNSAGQLHGIYNLKCHVGLNNKPQHISELVPQRTDHGCKLPARKNRHSTKPTQDSNAGEYPIATRLIQLLFIVPTPVPFARILTNIPSSSL</sequence>
<keyword evidence="3" id="KW-1185">Reference proteome</keyword>
<gene>
    <name evidence="2" type="ORF">WA026_010519</name>
</gene>
<dbReference type="EMBL" id="JARQZJ010000125">
    <property type="protein sequence ID" value="KAK9890430.1"/>
    <property type="molecule type" value="Genomic_DNA"/>
</dbReference>
<evidence type="ECO:0000256" key="1">
    <source>
        <dbReference type="SAM" id="MobiDB-lite"/>
    </source>
</evidence>
<proteinExistence type="predicted"/>
<dbReference type="AlphaFoldDB" id="A0AAW1VA13"/>
<name>A0AAW1VA13_9CUCU</name>
<evidence type="ECO:0000313" key="3">
    <source>
        <dbReference type="Proteomes" id="UP001431783"/>
    </source>
</evidence>
<comment type="caution">
    <text evidence="2">The sequence shown here is derived from an EMBL/GenBank/DDBJ whole genome shotgun (WGS) entry which is preliminary data.</text>
</comment>
<accession>A0AAW1VA13</accession>
<feature type="region of interest" description="Disordered" evidence="1">
    <location>
        <begin position="63"/>
        <end position="82"/>
    </location>
</feature>
<protein>
    <submittedName>
        <fullName evidence="2">Uncharacterized protein</fullName>
    </submittedName>
</protein>
<reference evidence="2 3" key="1">
    <citation type="submission" date="2023-03" db="EMBL/GenBank/DDBJ databases">
        <title>Genome insight into feeding habits of ladybird beetles.</title>
        <authorList>
            <person name="Li H.-S."/>
            <person name="Huang Y.-H."/>
            <person name="Pang H."/>
        </authorList>
    </citation>
    <scope>NUCLEOTIDE SEQUENCE [LARGE SCALE GENOMIC DNA]</scope>
    <source>
        <strain evidence="2">SYSU_2023b</strain>
        <tissue evidence="2">Whole body</tissue>
    </source>
</reference>